<sequence length="375" mass="41882">MNNVYWQGSEYDKFQGVTEDWCRQTCLADCYCTTAGFINGNCSLKGAPLPNGRIDNSFMGKNLIKIRKGNSISKSAGSANTKRKDGSTLIVVGSVLLSSLGLLTFLLPLITYLIVSHIYSRKVKVIQPCPVMQGMNLKCFTYEELKEATNEFKEELGRGASATAFKGKFLSDNGKCVAVKILDAKVRDNELEFNAEQASSLESQCQTGIKKGKIALGIARGLLYLHEECGSQIVHCDIKPQNILLNDYFTARISDFGLAKLLKMDQTPIRTAIRERKGMKKFEEEAEDENQMILADWQYDFYKQKKMHLLLQNDGEAMEDVKEMEKYVMIAILCIKKDPLLRPTMKKVTLMLEGTVEVSVPPDPSSFINSGSSSL</sequence>
<name>A0AAD4YTW6_PRUDU</name>
<dbReference type="Proteomes" id="UP001054821">
    <property type="component" value="Chromosome 6"/>
</dbReference>
<evidence type="ECO:0000256" key="8">
    <source>
        <dbReference type="SAM" id="Phobius"/>
    </source>
</evidence>
<dbReference type="InterPro" id="IPR000719">
    <property type="entry name" value="Prot_kinase_dom"/>
</dbReference>
<proteinExistence type="inferred from homology"/>
<keyword evidence="1" id="KW-0808">Transferase</keyword>
<evidence type="ECO:0000256" key="5">
    <source>
        <dbReference type="ARBA" id="ARBA00022840"/>
    </source>
</evidence>
<keyword evidence="3 6" id="KW-0547">Nucleotide-binding</keyword>
<dbReference type="GO" id="GO:0004674">
    <property type="term" value="F:protein serine/threonine kinase activity"/>
    <property type="evidence" value="ECO:0007669"/>
    <property type="project" value="UniProtKB-KW"/>
</dbReference>
<feature type="domain" description="Protein kinase" evidence="9">
    <location>
        <begin position="94"/>
        <end position="375"/>
    </location>
</feature>
<evidence type="ECO:0000256" key="1">
    <source>
        <dbReference type="ARBA" id="ARBA00022679"/>
    </source>
</evidence>
<evidence type="ECO:0000259" key="9">
    <source>
        <dbReference type="PROSITE" id="PS50011"/>
    </source>
</evidence>
<evidence type="ECO:0000313" key="10">
    <source>
        <dbReference type="EMBL" id="KAI5321246.1"/>
    </source>
</evidence>
<keyword evidence="8" id="KW-0472">Membrane</keyword>
<keyword evidence="2" id="KW-0732">Signal</keyword>
<feature type="binding site" evidence="6">
    <location>
        <position position="180"/>
    </location>
    <ligand>
        <name>ATP</name>
        <dbReference type="ChEBI" id="CHEBI:30616"/>
    </ligand>
</feature>
<dbReference type="Pfam" id="PF00069">
    <property type="entry name" value="Pkinase"/>
    <property type="match status" value="1"/>
</dbReference>
<dbReference type="PROSITE" id="PS00107">
    <property type="entry name" value="PROTEIN_KINASE_ATP"/>
    <property type="match status" value="1"/>
</dbReference>
<keyword evidence="11" id="KW-1185">Reference proteome</keyword>
<organism evidence="10 11">
    <name type="scientific">Prunus dulcis</name>
    <name type="common">Almond</name>
    <name type="synonym">Amygdalus dulcis</name>
    <dbReference type="NCBI Taxonomy" id="3755"/>
    <lineage>
        <taxon>Eukaryota</taxon>
        <taxon>Viridiplantae</taxon>
        <taxon>Streptophyta</taxon>
        <taxon>Embryophyta</taxon>
        <taxon>Tracheophyta</taxon>
        <taxon>Spermatophyta</taxon>
        <taxon>Magnoliopsida</taxon>
        <taxon>eudicotyledons</taxon>
        <taxon>Gunneridae</taxon>
        <taxon>Pentapetalae</taxon>
        <taxon>rosids</taxon>
        <taxon>fabids</taxon>
        <taxon>Rosales</taxon>
        <taxon>Rosaceae</taxon>
        <taxon>Amygdaloideae</taxon>
        <taxon>Amygdaleae</taxon>
        <taxon>Prunus</taxon>
    </lineage>
</organism>
<reference evidence="10 11" key="1">
    <citation type="journal article" date="2022" name="G3 (Bethesda)">
        <title>Whole-genome sequence and methylome profiling of the almond [Prunus dulcis (Mill.) D.A. Webb] cultivar 'Nonpareil'.</title>
        <authorList>
            <person name="D'Amico-Willman K.M."/>
            <person name="Ouma W.Z."/>
            <person name="Meulia T."/>
            <person name="Sideli G.M."/>
            <person name="Gradziel T.M."/>
            <person name="Fresnedo-Ramirez J."/>
        </authorList>
    </citation>
    <scope>NUCLEOTIDE SEQUENCE [LARGE SCALE GENOMIC DNA]</scope>
    <source>
        <strain evidence="10">Clone GOH B32 T37-40</strain>
    </source>
</reference>
<dbReference type="PROSITE" id="PS50011">
    <property type="entry name" value="PROTEIN_KINASE_DOM"/>
    <property type="match status" value="1"/>
</dbReference>
<keyword evidence="8" id="KW-0812">Transmembrane</keyword>
<gene>
    <name evidence="10" type="ORF">L3X38_030317</name>
</gene>
<evidence type="ECO:0000256" key="4">
    <source>
        <dbReference type="ARBA" id="ARBA00022777"/>
    </source>
</evidence>
<evidence type="ECO:0000313" key="11">
    <source>
        <dbReference type="Proteomes" id="UP001054821"/>
    </source>
</evidence>
<dbReference type="AlphaFoldDB" id="A0AAD4YTW6"/>
<dbReference type="PANTHER" id="PTHR47976">
    <property type="entry name" value="G-TYPE LECTIN S-RECEPTOR-LIKE SERINE/THREONINE-PROTEIN KINASE SD2-5"/>
    <property type="match status" value="1"/>
</dbReference>
<keyword evidence="4" id="KW-0418">Kinase</keyword>
<dbReference type="InterPro" id="IPR051343">
    <property type="entry name" value="G-type_lectin_kinases/EP1-like"/>
</dbReference>
<dbReference type="Gene3D" id="3.30.200.20">
    <property type="entry name" value="Phosphorylase Kinase, domain 1"/>
    <property type="match status" value="1"/>
</dbReference>
<dbReference type="PANTHER" id="PTHR47976:SF108">
    <property type="entry name" value="G-TYPE LECTIN S-RECEPTOR-LIKE SERINE_THREONINE-PROTEIN KINASE LECRK1"/>
    <property type="match status" value="1"/>
</dbReference>
<dbReference type="SMART" id="SM00220">
    <property type="entry name" value="S_TKc"/>
    <property type="match status" value="1"/>
</dbReference>
<dbReference type="InterPro" id="IPR017441">
    <property type="entry name" value="Protein_kinase_ATP_BS"/>
</dbReference>
<dbReference type="Gene3D" id="1.10.510.10">
    <property type="entry name" value="Transferase(Phosphotransferase) domain 1"/>
    <property type="match status" value="2"/>
</dbReference>
<keyword evidence="7" id="KW-0723">Serine/threonine-protein kinase</keyword>
<dbReference type="SUPFAM" id="SSF56112">
    <property type="entry name" value="Protein kinase-like (PK-like)"/>
    <property type="match status" value="1"/>
</dbReference>
<evidence type="ECO:0000256" key="7">
    <source>
        <dbReference type="RuleBase" id="RU000304"/>
    </source>
</evidence>
<dbReference type="InterPro" id="IPR011009">
    <property type="entry name" value="Kinase-like_dom_sf"/>
</dbReference>
<evidence type="ECO:0000256" key="3">
    <source>
        <dbReference type="ARBA" id="ARBA00022741"/>
    </source>
</evidence>
<feature type="transmembrane region" description="Helical" evidence="8">
    <location>
        <begin position="89"/>
        <end position="115"/>
    </location>
</feature>
<dbReference type="InterPro" id="IPR008271">
    <property type="entry name" value="Ser/Thr_kinase_AS"/>
</dbReference>
<comment type="caution">
    <text evidence="10">The sequence shown here is derived from an EMBL/GenBank/DDBJ whole genome shotgun (WGS) entry which is preliminary data.</text>
</comment>
<comment type="similarity">
    <text evidence="7">Belongs to the protein kinase superfamily.</text>
</comment>
<keyword evidence="8" id="KW-1133">Transmembrane helix</keyword>
<accession>A0AAD4YTW6</accession>
<dbReference type="EMBL" id="JAJFAZ020000006">
    <property type="protein sequence ID" value="KAI5321246.1"/>
    <property type="molecule type" value="Genomic_DNA"/>
</dbReference>
<dbReference type="GO" id="GO:0005524">
    <property type="term" value="F:ATP binding"/>
    <property type="evidence" value="ECO:0007669"/>
    <property type="project" value="UniProtKB-UniRule"/>
</dbReference>
<keyword evidence="5 6" id="KW-0067">ATP-binding</keyword>
<dbReference type="PROSITE" id="PS00108">
    <property type="entry name" value="PROTEIN_KINASE_ST"/>
    <property type="match status" value="1"/>
</dbReference>
<evidence type="ECO:0000256" key="2">
    <source>
        <dbReference type="ARBA" id="ARBA00022729"/>
    </source>
</evidence>
<evidence type="ECO:0000256" key="6">
    <source>
        <dbReference type="PROSITE-ProRule" id="PRU10141"/>
    </source>
</evidence>
<protein>
    <recommendedName>
        <fullName evidence="9">Protein kinase domain-containing protein</fullName>
    </recommendedName>
</protein>